<feature type="region of interest" description="Disordered" evidence="1">
    <location>
        <begin position="91"/>
        <end position="125"/>
    </location>
</feature>
<dbReference type="EMBL" id="AWGB01000011">
    <property type="protein sequence ID" value="ESQ92688.1"/>
    <property type="molecule type" value="Genomic_DNA"/>
</dbReference>
<reference evidence="3 4" key="1">
    <citation type="journal article" date="2014" name="Nature">
        <title>Sequential evolution of bacterial morphology by co-option of a developmental regulator.</title>
        <authorList>
            <person name="Jiang C."/>
            <person name="Brown P.J."/>
            <person name="Ducret A."/>
            <person name="Brun Y.V."/>
        </authorList>
    </citation>
    <scope>NUCLEOTIDE SEQUENCE [LARGE SCALE GENOMIC DNA]</scope>
    <source>
        <strain evidence="3 4">DSM 16100</strain>
    </source>
</reference>
<proteinExistence type="predicted"/>
<dbReference type="InterPro" id="IPR001387">
    <property type="entry name" value="Cro/C1-type_HTH"/>
</dbReference>
<organism evidence="3 4">
    <name type="scientific">Asticcacaulis benevestitus DSM 16100 = ATCC BAA-896</name>
    <dbReference type="NCBI Taxonomy" id="1121022"/>
    <lineage>
        <taxon>Bacteria</taxon>
        <taxon>Pseudomonadati</taxon>
        <taxon>Pseudomonadota</taxon>
        <taxon>Alphaproteobacteria</taxon>
        <taxon>Caulobacterales</taxon>
        <taxon>Caulobacteraceae</taxon>
        <taxon>Asticcacaulis</taxon>
    </lineage>
</organism>
<gene>
    <name evidence="3" type="ORF">ABENE_07660</name>
</gene>
<dbReference type="InterPro" id="IPR010982">
    <property type="entry name" value="Lambda_DNA-bd_dom_sf"/>
</dbReference>
<name>V4RN67_9CAUL</name>
<evidence type="ECO:0000259" key="2">
    <source>
        <dbReference type="PROSITE" id="PS50943"/>
    </source>
</evidence>
<comment type="caution">
    <text evidence="3">The sequence shown here is derived from an EMBL/GenBank/DDBJ whole genome shotgun (WGS) entry which is preliminary data.</text>
</comment>
<dbReference type="eggNOG" id="COG1396">
    <property type="taxonomic scope" value="Bacteria"/>
</dbReference>
<evidence type="ECO:0000313" key="3">
    <source>
        <dbReference type="EMBL" id="ESQ92688.1"/>
    </source>
</evidence>
<dbReference type="SMART" id="SM00530">
    <property type="entry name" value="HTH_XRE"/>
    <property type="match status" value="1"/>
</dbReference>
<feature type="compositionally biased region" description="Low complexity" evidence="1">
    <location>
        <begin position="108"/>
        <end position="117"/>
    </location>
</feature>
<feature type="domain" description="HTH cro/C1-type" evidence="2">
    <location>
        <begin position="22"/>
        <end position="75"/>
    </location>
</feature>
<sequence length="125" mass="13117">MKKANLPSIRAQNELKKLGADIAAARKRRSITQARLAEGAGINVSTVRRLESGDHGISLGVLAMVLVVLGEPSRLGSLLDGAKDEVGQMLDTQNLPQRVRSASKKAAKSPISSATASPDDNGEAF</sequence>
<dbReference type="GO" id="GO:0003677">
    <property type="term" value="F:DNA binding"/>
    <property type="evidence" value="ECO:0007669"/>
    <property type="project" value="UniProtKB-KW"/>
</dbReference>
<dbReference type="CDD" id="cd00093">
    <property type="entry name" value="HTH_XRE"/>
    <property type="match status" value="1"/>
</dbReference>
<dbReference type="SUPFAM" id="SSF47413">
    <property type="entry name" value="lambda repressor-like DNA-binding domains"/>
    <property type="match status" value="1"/>
</dbReference>
<keyword evidence="3" id="KW-0238">DNA-binding</keyword>
<dbReference type="Proteomes" id="UP000017837">
    <property type="component" value="Unassembled WGS sequence"/>
</dbReference>
<protein>
    <submittedName>
        <fullName evidence="3">DNA-binding protein</fullName>
    </submittedName>
</protein>
<evidence type="ECO:0000313" key="4">
    <source>
        <dbReference type="Proteomes" id="UP000017837"/>
    </source>
</evidence>
<dbReference type="Pfam" id="PF01381">
    <property type="entry name" value="HTH_3"/>
    <property type="match status" value="1"/>
</dbReference>
<dbReference type="PATRIC" id="fig|1121022.4.peg.1536"/>
<accession>V4RN67</accession>
<evidence type="ECO:0000256" key="1">
    <source>
        <dbReference type="SAM" id="MobiDB-lite"/>
    </source>
</evidence>
<keyword evidence="4" id="KW-1185">Reference proteome</keyword>
<dbReference type="STRING" id="1121022.GCA_000376105_02921"/>
<dbReference type="AlphaFoldDB" id="V4RN67"/>
<dbReference type="Gene3D" id="1.10.260.40">
    <property type="entry name" value="lambda repressor-like DNA-binding domains"/>
    <property type="match status" value="1"/>
</dbReference>
<dbReference type="RefSeq" id="WP_018082588.1">
    <property type="nucleotide sequence ID" value="NZ_AQWM01000015.1"/>
</dbReference>
<dbReference type="PROSITE" id="PS50943">
    <property type="entry name" value="HTH_CROC1"/>
    <property type="match status" value="1"/>
</dbReference>